<dbReference type="Proteomes" id="UP000007129">
    <property type="component" value="Unassembled WGS sequence"/>
</dbReference>
<dbReference type="GO" id="GO:0008171">
    <property type="term" value="F:O-methyltransferase activity"/>
    <property type="evidence" value="ECO:0007669"/>
    <property type="project" value="InterPro"/>
</dbReference>
<dbReference type="SUPFAM" id="SSF53335">
    <property type="entry name" value="S-adenosyl-L-methionine-dependent methyltransferases"/>
    <property type="match status" value="1"/>
</dbReference>
<gene>
    <name evidence="5" type="ORF">MPH_00707</name>
</gene>
<dbReference type="PROSITE" id="PS51683">
    <property type="entry name" value="SAM_OMT_II"/>
    <property type="match status" value="1"/>
</dbReference>
<dbReference type="Gene3D" id="1.10.10.10">
    <property type="entry name" value="Winged helix-like DNA-binding domain superfamily/Winged helix DNA-binding domain"/>
    <property type="match status" value="1"/>
</dbReference>
<dbReference type="SUPFAM" id="SSF46785">
    <property type="entry name" value="Winged helix' DNA-binding domain"/>
    <property type="match status" value="1"/>
</dbReference>
<keyword evidence="1 5" id="KW-0489">Methyltransferase</keyword>
<dbReference type="GO" id="GO:0032259">
    <property type="term" value="P:methylation"/>
    <property type="evidence" value="ECO:0007669"/>
    <property type="project" value="UniProtKB-KW"/>
</dbReference>
<evidence type="ECO:0000256" key="3">
    <source>
        <dbReference type="ARBA" id="ARBA00022691"/>
    </source>
</evidence>
<feature type="domain" description="O-methyltransferase C-terminal" evidence="4">
    <location>
        <begin position="185"/>
        <end position="392"/>
    </location>
</feature>
<evidence type="ECO:0000256" key="2">
    <source>
        <dbReference type="ARBA" id="ARBA00022679"/>
    </source>
</evidence>
<dbReference type="PANTHER" id="PTHR43712">
    <property type="entry name" value="PUTATIVE (AFU_ORTHOLOGUE AFUA_4G14580)-RELATED"/>
    <property type="match status" value="1"/>
</dbReference>
<dbReference type="eggNOG" id="KOG3178">
    <property type="taxonomic scope" value="Eukaryota"/>
</dbReference>
<dbReference type="Gene3D" id="3.40.50.150">
    <property type="entry name" value="Vaccinia Virus protein VP39"/>
    <property type="match status" value="1"/>
</dbReference>
<keyword evidence="2 5" id="KW-0808">Transferase</keyword>
<dbReference type="InterPro" id="IPR001077">
    <property type="entry name" value="COMT_C"/>
</dbReference>
<dbReference type="AlphaFoldDB" id="K2S4A1"/>
<dbReference type="Pfam" id="PF00891">
    <property type="entry name" value="Methyltransf_2"/>
    <property type="match status" value="1"/>
</dbReference>
<evidence type="ECO:0000259" key="4">
    <source>
        <dbReference type="Pfam" id="PF00891"/>
    </source>
</evidence>
<organism evidence="5 6">
    <name type="scientific">Macrophomina phaseolina (strain MS6)</name>
    <name type="common">Charcoal rot fungus</name>
    <dbReference type="NCBI Taxonomy" id="1126212"/>
    <lineage>
        <taxon>Eukaryota</taxon>
        <taxon>Fungi</taxon>
        <taxon>Dikarya</taxon>
        <taxon>Ascomycota</taxon>
        <taxon>Pezizomycotina</taxon>
        <taxon>Dothideomycetes</taxon>
        <taxon>Dothideomycetes incertae sedis</taxon>
        <taxon>Botryosphaeriales</taxon>
        <taxon>Botryosphaeriaceae</taxon>
        <taxon>Macrophomina</taxon>
    </lineage>
</organism>
<dbReference type="PANTHER" id="PTHR43712:SF19">
    <property type="entry name" value="DUAL O-METHYLTRANSFERASE_FAD-DEPENDENT MONOOXYGENASE ELCB"/>
    <property type="match status" value="1"/>
</dbReference>
<evidence type="ECO:0000313" key="6">
    <source>
        <dbReference type="Proteomes" id="UP000007129"/>
    </source>
</evidence>
<sequence length="425" mass="47513">MESLAEGIAVDAHTISHALSELGHAQPSFQSHGPKSCLPPNPSPEVEFARARLMDASLKIFQLAAGPNQYLTHLSVKYECLACLRWLCHFRIPDLVPPTGAITYRLLSKRASVDQTELERVLRMMMADNVFRESADGQVAHSSISLLFTDPNFSAAVHLHSEIFLPAAMKYVDQCEKRPTGADTSQTAYNLALGTKLPFFEYMQTSPDKARAFELAMKSVAEEDGNNIRYLVSGFDWAKLDEAMIVDVGGSTGYSCIALASAFPKLRFIVQDLAVNASNAAKELAPLPRSVRLRISFQSHDFFLPQPAFGHEVYLLRMILHDWPVSERRRILANLVPALRDGSRIIIMDMIKPTPGSLTGYDESAIRARDLMMKQMFNSEEQSIEQWRSLIHKTDSRLKLTEVRYQPGSSMSILVVVFGDRPSEH</sequence>
<dbReference type="InParanoid" id="K2S4A1"/>
<proteinExistence type="predicted"/>
<name>K2S4A1_MACPH</name>
<keyword evidence="3" id="KW-0949">S-adenosyl-L-methionine</keyword>
<dbReference type="EMBL" id="AHHD01000035">
    <property type="protein sequence ID" value="EKG21788.1"/>
    <property type="molecule type" value="Genomic_DNA"/>
</dbReference>
<protein>
    <submittedName>
        <fullName evidence="5">O-methyltransferase family 2</fullName>
    </submittedName>
</protein>
<evidence type="ECO:0000313" key="5">
    <source>
        <dbReference type="EMBL" id="EKG21788.1"/>
    </source>
</evidence>
<reference evidence="5 6" key="1">
    <citation type="journal article" date="2012" name="BMC Genomics">
        <title>Tools to kill: Genome of one of the most destructive plant pathogenic fungi Macrophomina phaseolina.</title>
        <authorList>
            <person name="Islam M.S."/>
            <person name="Haque M.S."/>
            <person name="Islam M.M."/>
            <person name="Emdad E.M."/>
            <person name="Halim A."/>
            <person name="Hossen Q.M.M."/>
            <person name="Hossain M.Z."/>
            <person name="Ahmed B."/>
            <person name="Rahim S."/>
            <person name="Rahman M.S."/>
            <person name="Alam M.M."/>
            <person name="Hou S."/>
            <person name="Wan X."/>
            <person name="Saito J.A."/>
            <person name="Alam M."/>
        </authorList>
    </citation>
    <scope>NUCLEOTIDE SEQUENCE [LARGE SCALE GENOMIC DNA]</scope>
    <source>
        <strain evidence="5 6">MS6</strain>
    </source>
</reference>
<dbReference type="HOGENOM" id="CLU_005533_1_4_1"/>
<accession>K2S4A1</accession>
<dbReference type="InterPro" id="IPR016461">
    <property type="entry name" value="COMT-like"/>
</dbReference>
<dbReference type="InterPro" id="IPR036388">
    <property type="entry name" value="WH-like_DNA-bd_sf"/>
</dbReference>
<dbReference type="InterPro" id="IPR036390">
    <property type="entry name" value="WH_DNA-bd_sf"/>
</dbReference>
<dbReference type="OrthoDB" id="2410195at2759"/>
<dbReference type="InterPro" id="IPR029063">
    <property type="entry name" value="SAM-dependent_MTases_sf"/>
</dbReference>
<dbReference type="VEuPathDB" id="FungiDB:MPH_00707"/>
<comment type="caution">
    <text evidence="5">The sequence shown here is derived from an EMBL/GenBank/DDBJ whole genome shotgun (WGS) entry which is preliminary data.</text>
</comment>
<evidence type="ECO:0000256" key="1">
    <source>
        <dbReference type="ARBA" id="ARBA00022603"/>
    </source>
</evidence>